<protein>
    <submittedName>
        <fullName evidence="1">Uncharacterized protein</fullName>
    </submittedName>
</protein>
<evidence type="ECO:0000313" key="1">
    <source>
        <dbReference type="EMBL" id="AZS49333.1"/>
    </source>
</evidence>
<dbReference type="AlphaFoldDB" id="A0A3S9XA55"/>
<organism evidence="1 2">
    <name type="scientific">Entomomonas moraniae</name>
    <dbReference type="NCBI Taxonomy" id="2213226"/>
    <lineage>
        <taxon>Bacteria</taxon>
        <taxon>Pseudomonadati</taxon>
        <taxon>Pseudomonadota</taxon>
        <taxon>Gammaproteobacteria</taxon>
        <taxon>Pseudomonadales</taxon>
        <taxon>Pseudomonadaceae</taxon>
        <taxon>Entomomonas</taxon>
    </lineage>
</organism>
<proteinExistence type="predicted"/>
<sequence>MALTQEEIENTRSLIEKIWGKQIASTIVMNDDVVTVTSFAYEAAIKKSQVLYDMTKFVVEQSISLVGILGKGIIAKVFGKTIINNFPPLTQPLQATINTVAAQYRTPLMMAASGLGVWI</sequence>
<evidence type="ECO:0000313" key="2">
    <source>
        <dbReference type="Proteomes" id="UP000273143"/>
    </source>
</evidence>
<dbReference type="KEGG" id="emo:DM558_00420"/>
<gene>
    <name evidence="1" type="ORF">DM558_00420</name>
</gene>
<dbReference type="RefSeq" id="WP_127161550.1">
    <property type="nucleotide sequence ID" value="NZ_CP029822.1"/>
</dbReference>
<reference evidence="2" key="1">
    <citation type="submission" date="2018-06" db="EMBL/GenBank/DDBJ databases">
        <title>Complete genome of Pseudomonas insecticola strain QZS01.</title>
        <authorList>
            <person name="Wang J."/>
            <person name="Su Q."/>
        </authorList>
    </citation>
    <scope>NUCLEOTIDE SEQUENCE [LARGE SCALE GENOMIC DNA]</scope>
    <source>
        <strain evidence="2">QZS01</strain>
    </source>
</reference>
<dbReference type="EMBL" id="CP029822">
    <property type="protein sequence ID" value="AZS49333.1"/>
    <property type="molecule type" value="Genomic_DNA"/>
</dbReference>
<dbReference type="Proteomes" id="UP000273143">
    <property type="component" value="Chromosome"/>
</dbReference>
<accession>A0A3S9XA55</accession>
<keyword evidence="2" id="KW-1185">Reference proteome</keyword>
<name>A0A3S9XA55_9GAMM</name>